<name>X0UJI9_9ZZZZ</name>
<dbReference type="EMBL" id="BARS01028223">
    <property type="protein sequence ID" value="GAG05944.1"/>
    <property type="molecule type" value="Genomic_DNA"/>
</dbReference>
<comment type="caution">
    <text evidence="1">The sequence shown here is derived from an EMBL/GenBank/DDBJ whole genome shotgun (WGS) entry which is preliminary data.</text>
</comment>
<dbReference type="AlphaFoldDB" id="X0UJI9"/>
<dbReference type="Gene3D" id="3.40.190.10">
    <property type="entry name" value="Periplasmic binding protein-like II"/>
    <property type="match status" value="1"/>
</dbReference>
<organism evidence="1">
    <name type="scientific">marine sediment metagenome</name>
    <dbReference type="NCBI Taxonomy" id="412755"/>
    <lineage>
        <taxon>unclassified sequences</taxon>
        <taxon>metagenomes</taxon>
        <taxon>ecological metagenomes</taxon>
    </lineage>
</organism>
<proteinExistence type="predicted"/>
<accession>X0UJI9</accession>
<dbReference type="SUPFAM" id="SSF53850">
    <property type="entry name" value="Periplasmic binding protein-like II"/>
    <property type="match status" value="1"/>
</dbReference>
<sequence length="78" mass="8583">MSKKKILIIAASILCILTFVFTFSAFAGKGKEAGMISGSIRLLGWEGYDFPKSFAEFEKEFGVSVNPTYISSNDEIYA</sequence>
<protein>
    <submittedName>
        <fullName evidence="1">Uncharacterized protein</fullName>
    </submittedName>
</protein>
<reference evidence="1" key="1">
    <citation type="journal article" date="2014" name="Front. Microbiol.">
        <title>High frequency of phylogenetically diverse reductive dehalogenase-homologous genes in deep subseafloor sedimentary metagenomes.</title>
        <authorList>
            <person name="Kawai M."/>
            <person name="Futagami T."/>
            <person name="Toyoda A."/>
            <person name="Takaki Y."/>
            <person name="Nishi S."/>
            <person name="Hori S."/>
            <person name="Arai W."/>
            <person name="Tsubouchi T."/>
            <person name="Morono Y."/>
            <person name="Uchiyama I."/>
            <person name="Ito T."/>
            <person name="Fujiyama A."/>
            <person name="Inagaki F."/>
            <person name="Takami H."/>
        </authorList>
    </citation>
    <scope>NUCLEOTIDE SEQUENCE</scope>
    <source>
        <strain evidence="1">Expedition CK06-06</strain>
    </source>
</reference>
<feature type="non-terminal residue" evidence="1">
    <location>
        <position position="78"/>
    </location>
</feature>
<gene>
    <name evidence="1" type="ORF">S01H1_44256</name>
</gene>
<evidence type="ECO:0000313" key="1">
    <source>
        <dbReference type="EMBL" id="GAG05944.1"/>
    </source>
</evidence>